<comment type="caution">
    <text evidence="1">The sequence shown here is derived from an EMBL/GenBank/DDBJ whole genome shotgun (WGS) entry which is preliminary data.</text>
</comment>
<keyword evidence="2" id="KW-1185">Reference proteome</keyword>
<dbReference type="EMBL" id="VSRR010020973">
    <property type="protein sequence ID" value="MPC63564.1"/>
    <property type="molecule type" value="Genomic_DNA"/>
</dbReference>
<organism evidence="1 2">
    <name type="scientific">Portunus trituberculatus</name>
    <name type="common">Swimming crab</name>
    <name type="synonym">Neptunus trituberculatus</name>
    <dbReference type="NCBI Taxonomy" id="210409"/>
    <lineage>
        <taxon>Eukaryota</taxon>
        <taxon>Metazoa</taxon>
        <taxon>Ecdysozoa</taxon>
        <taxon>Arthropoda</taxon>
        <taxon>Crustacea</taxon>
        <taxon>Multicrustacea</taxon>
        <taxon>Malacostraca</taxon>
        <taxon>Eumalacostraca</taxon>
        <taxon>Eucarida</taxon>
        <taxon>Decapoda</taxon>
        <taxon>Pleocyemata</taxon>
        <taxon>Brachyura</taxon>
        <taxon>Eubrachyura</taxon>
        <taxon>Portunoidea</taxon>
        <taxon>Portunidae</taxon>
        <taxon>Portuninae</taxon>
        <taxon>Portunus</taxon>
    </lineage>
</organism>
<reference evidence="1 2" key="1">
    <citation type="submission" date="2019-05" db="EMBL/GenBank/DDBJ databases">
        <title>Another draft genome of Portunus trituberculatus and its Hox gene families provides insights of decapod evolution.</title>
        <authorList>
            <person name="Jeong J.-H."/>
            <person name="Song I."/>
            <person name="Kim S."/>
            <person name="Choi T."/>
            <person name="Kim D."/>
            <person name="Ryu S."/>
            <person name="Kim W."/>
        </authorList>
    </citation>
    <scope>NUCLEOTIDE SEQUENCE [LARGE SCALE GENOMIC DNA]</scope>
    <source>
        <tissue evidence="1">Muscle</tissue>
    </source>
</reference>
<gene>
    <name evidence="1" type="ORF">E2C01_057663</name>
</gene>
<proteinExistence type="predicted"/>
<name>A0A5B7H406_PORTR</name>
<protein>
    <submittedName>
        <fullName evidence="1">Uncharacterized protein</fullName>
    </submittedName>
</protein>
<dbReference type="AlphaFoldDB" id="A0A5B7H406"/>
<evidence type="ECO:0000313" key="2">
    <source>
        <dbReference type="Proteomes" id="UP000324222"/>
    </source>
</evidence>
<sequence>MRIEDRRCQAACRRRAGVIGKNAKGRWNLAKLPASAAASVVHQAVLSRCMLSSLHAHVSTCALPVKKT</sequence>
<dbReference type="Proteomes" id="UP000324222">
    <property type="component" value="Unassembled WGS sequence"/>
</dbReference>
<accession>A0A5B7H406</accession>
<evidence type="ECO:0000313" key="1">
    <source>
        <dbReference type="EMBL" id="MPC63564.1"/>
    </source>
</evidence>